<evidence type="ECO:0000313" key="8">
    <source>
        <dbReference type="Proteomes" id="UP000000263"/>
    </source>
</evidence>
<dbReference type="Proteomes" id="UP000000263">
    <property type="component" value="Chromosome"/>
</dbReference>
<dbReference type="STRING" id="383372.Rcas_0932"/>
<evidence type="ECO:0000256" key="2">
    <source>
        <dbReference type="ARBA" id="ARBA00022777"/>
    </source>
</evidence>
<comment type="cofactor">
    <cofactor evidence="6">
        <name>a divalent metal cation</name>
        <dbReference type="ChEBI" id="CHEBI:60240"/>
    </cofactor>
</comment>
<dbReference type="Gene3D" id="2.60.200.30">
    <property type="entry name" value="Probable inorganic polyphosphate/atp-NAD kinase, domain 2"/>
    <property type="match status" value="1"/>
</dbReference>
<dbReference type="PANTHER" id="PTHR20275">
    <property type="entry name" value="NAD KINASE"/>
    <property type="match status" value="1"/>
</dbReference>
<feature type="binding site" evidence="6">
    <location>
        <begin position="137"/>
        <end position="138"/>
    </location>
    <ligand>
        <name>NAD(+)</name>
        <dbReference type="ChEBI" id="CHEBI:57540"/>
    </ligand>
</feature>
<feature type="binding site" evidence="6">
    <location>
        <position position="165"/>
    </location>
    <ligand>
        <name>NAD(+)</name>
        <dbReference type="ChEBI" id="CHEBI:57540"/>
    </ligand>
</feature>
<comment type="catalytic activity">
    <reaction evidence="5 6">
        <text>NAD(+) + ATP = ADP + NADP(+) + H(+)</text>
        <dbReference type="Rhea" id="RHEA:18629"/>
        <dbReference type="ChEBI" id="CHEBI:15378"/>
        <dbReference type="ChEBI" id="CHEBI:30616"/>
        <dbReference type="ChEBI" id="CHEBI:57540"/>
        <dbReference type="ChEBI" id="CHEBI:58349"/>
        <dbReference type="ChEBI" id="CHEBI:456216"/>
        <dbReference type="EC" id="2.7.1.23"/>
    </reaction>
</comment>
<dbReference type="PANTHER" id="PTHR20275:SF0">
    <property type="entry name" value="NAD KINASE"/>
    <property type="match status" value="1"/>
</dbReference>
<dbReference type="EMBL" id="CP000804">
    <property type="protein sequence ID" value="ABU57046.1"/>
    <property type="molecule type" value="Genomic_DNA"/>
</dbReference>
<dbReference type="EC" id="2.7.1.23" evidence="6"/>
<protein>
    <recommendedName>
        <fullName evidence="6">NAD kinase</fullName>
        <ecNumber evidence="6">2.7.1.23</ecNumber>
    </recommendedName>
    <alternativeName>
        <fullName evidence="6">ATP-dependent NAD kinase</fullName>
    </alternativeName>
</protein>
<evidence type="ECO:0000313" key="7">
    <source>
        <dbReference type="EMBL" id="ABU57046.1"/>
    </source>
</evidence>
<dbReference type="GO" id="GO:0005737">
    <property type="term" value="C:cytoplasm"/>
    <property type="evidence" value="ECO:0007669"/>
    <property type="project" value="UniProtKB-SubCell"/>
</dbReference>
<feature type="binding site" evidence="6">
    <location>
        <position position="148"/>
    </location>
    <ligand>
        <name>NAD(+)</name>
        <dbReference type="ChEBI" id="CHEBI:57540"/>
    </ligand>
</feature>
<comment type="similarity">
    <text evidence="6">Belongs to the NAD kinase family.</text>
</comment>
<feature type="active site" description="Proton acceptor" evidence="6">
    <location>
        <position position="62"/>
    </location>
</feature>
<keyword evidence="8" id="KW-1185">Reference proteome</keyword>
<dbReference type="InterPro" id="IPR017437">
    <property type="entry name" value="ATP-NAD_kinase_PpnK-typ_C"/>
</dbReference>
<dbReference type="HAMAP" id="MF_00361">
    <property type="entry name" value="NAD_kinase"/>
    <property type="match status" value="1"/>
</dbReference>
<feature type="binding site" evidence="6">
    <location>
        <position position="167"/>
    </location>
    <ligand>
        <name>NAD(+)</name>
        <dbReference type="ChEBI" id="CHEBI:57540"/>
    </ligand>
</feature>
<gene>
    <name evidence="6" type="primary">nadK</name>
    <name evidence="7" type="ordered locus">Rcas_0932</name>
</gene>
<dbReference type="Gene3D" id="3.40.50.10330">
    <property type="entry name" value="Probable inorganic polyphosphate/atp-NAD kinase, domain 1"/>
    <property type="match status" value="1"/>
</dbReference>
<accession>A7NHU9</accession>
<feature type="binding site" evidence="6">
    <location>
        <begin position="62"/>
        <end position="63"/>
    </location>
    <ligand>
        <name>NAD(+)</name>
        <dbReference type="ChEBI" id="CHEBI:57540"/>
    </ligand>
</feature>
<dbReference type="GO" id="GO:0019674">
    <property type="term" value="P:NAD+ metabolic process"/>
    <property type="evidence" value="ECO:0007669"/>
    <property type="project" value="InterPro"/>
</dbReference>
<dbReference type="GO" id="GO:0006741">
    <property type="term" value="P:NADP+ biosynthetic process"/>
    <property type="evidence" value="ECO:0007669"/>
    <property type="project" value="UniProtKB-UniRule"/>
</dbReference>
<keyword evidence="6" id="KW-0067">ATP-binding</keyword>
<evidence type="ECO:0000256" key="3">
    <source>
        <dbReference type="ARBA" id="ARBA00022857"/>
    </source>
</evidence>
<name>A7NHU9_ROSCS</name>
<dbReference type="KEGG" id="rca:Rcas_0932"/>
<dbReference type="GO" id="GO:0005524">
    <property type="term" value="F:ATP binding"/>
    <property type="evidence" value="ECO:0007669"/>
    <property type="project" value="UniProtKB-KW"/>
</dbReference>
<evidence type="ECO:0000256" key="6">
    <source>
        <dbReference type="HAMAP-Rule" id="MF_00361"/>
    </source>
</evidence>
<evidence type="ECO:0000256" key="4">
    <source>
        <dbReference type="ARBA" id="ARBA00023027"/>
    </source>
</evidence>
<dbReference type="Pfam" id="PF01513">
    <property type="entry name" value="NAD_kinase"/>
    <property type="match status" value="1"/>
</dbReference>
<organism evidence="7 8">
    <name type="scientific">Roseiflexus castenholzii (strain DSM 13941 / HLO8)</name>
    <dbReference type="NCBI Taxonomy" id="383372"/>
    <lineage>
        <taxon>Bacteria</taxon>
        <taxon>Bacillati</taxon>
        <taxon>Chloroflexota</taxon>
        <taxon>Chloroflexia</taxon>
        <taxon>Chloroflexales</taxon>
        <taxon>Roseiflexineae</taxon>
        <taxon>Roseiflexaceae</taxon>
        <taxon>Roseiflexus</taxon>
    </lineage>
</organism>
<feature type="binding site" evidence="6">
    <location>
        <position position="67"/>
    </location>
    <ligand>
        <name>NAD(+)</name>
        <dbReference type="ChEBI" id="CHEBI:57540"/>
    </ligand>
</feature>
<dbReference type="eggNOG" id="COG0061">
    <property type="taxonomic scope" value="Bacteria"/>
</dbReference>
<proteinExistence type="inferred from homology"/>
<keyword evidence="4 6" id="KW-0520">NAD</keyword>
<dbReference type="InterPro" id="IPR017438">
    <property type="entry name" value="ATP-NAD_kinase_N"/>
</dbReference>
<keyword evidence="1 6" id="KW-0808">Transferase</keyword>
<keyword evidence="6" id="KW-0547">Nucleotide-binding</keyword>
<dbReference type="GO" id="GO:0003951">
    <property type="term" value="F:NAD+ kinase activity"/>
    <property type="evidence" value="ECO:0007669"/>
    <property type="project" value="UniProtKB-UniRule"/>
</dbReference>
<dbReference type="Pfam" id="PF20143">
    <property type="entry name" value="NAD_kinase_C"/>
    <property type="match status" value="1"/>
</dbReference>
<feature type="binding site" evidence="6">
    <location>
        <position position="202"/>
    </location>
    <ligand>
        <name>NAD(+)</name>
        <dbReference type="ChEBI" id="CHEBI:57540"/>
    </ligand>
</feature>
<keyword evidence="6" id="KW-0963">Cytoplasm</keyword>
<dbReference type="SUPFAM" id="SSF111331">
    <property type="entry name" value="NAD kinase/diacylglycerol kinase-like"/>
    <property type="match status" value="1"/>
</dbReference>
<comment type="function">
    <text evidence="6">Involved in the regulation of the intracellular balance of NAD and NADP, and is a key enzyme in the biosynthesis of NADP. Catalyzes specifically the phosphorylation on 2'-hydroxyl of the adenosine moiety of NAD to yield NADP.</text>
</comment>
<comment type="caution">
    <text evidence="6">Lacks conserved residue(s) required for the propagation of feature annotation.</text>
</comment>
<dbReference type="GO" id="GO:0051287">
    <property type="term" value="F:NAD binding"/>
    <property type="evidence" value="ECO:0007669"/>
    <property type="project" value="UniProtKB-ARBA"/>
</dbReference>
<dbReference type="HOGENOM" id="CLU_008831_0_1_0"/>
<dbReference type="AlphaFoldDB" id="A7NHU9"/>
<reference evidence="7 8" key="1">
    <citation type="submission" date="2007-08" db="EMBL/GenBank/DDBJ databases">
        <title>Complete sequence of Roseiflexus castenholzii DSM 13941.</title>
        <authorList>
            <consortium name="US DOE Joint Genome Institute"/>
            <person name="Copeland A."/>
            <person name="Lucas S."/>
            <person name="Lapidus A."/>
            <person name="Barry K."/>
            <person name="Glavina del Rio T."/>
            <person name="Dalin E."/>
            <person name="Tice H."/>
            <person name="Pitluck S."/>
            <person name="Thompson L.S."/>
            <person name="Brettin T."/>
            <person name="Bruce D."/>
            <person name="Detter J.C."/>
            <person name="Han C."/>
            <person name="Tapia R."/>
            <person name="Schmutz J."/>
            <person name="Larimer F."/>
            <person name="Land M."/>
            <person name="Hauser L."/>
            <person name="Kyrpides N."/>
            <person name="Mikhailova N."/>
            <person name="Bryant D.A."/>
            <person name="Hanada S."/>
            <person name="Tsukatani Y."/>
            <person name="Richardson P."/>
        </authorList>
    </citation>
    <scope>NUCLEOTIDE SEQUENCE [LARGE SCALE GENOMIC DNA]</scope>
    <source>
        <strain evidence="8">DSM 13941 / HLO8</strain>
    </source>
</reference>
<evidence type="ECO:0000256" key="5">
    <source>
        <dbReference type="ARBA" id="ARBA00047925"/>
    </source>
</evidence>
<dbReference type="GO" id="GO:0046872">
    <property type="term" value="F:metal ion binding"/>
    <property type="evidence" value="ECO:0007669"/>
    <property type="project" value="UniProtKB-UniRule"/>
</dbReference>
<evidence type="ECO:0000256" key="1">
    <source>
        <dbReference type="ARBA" id="ARBA00022679"/>
    </source>
</evidence>
<dbReference type="InterPro" id="IPR002504">
    <property type="entry name" value="NADK"/>
</dbReference>
<sequence>MKPIKRVAIIFNPYSDESLHMSGEVAGWLTERSIQVWRGVSHEGRAQHAVDHTDLVLALGGDGTVLRAARLAIPSGVPVLPVALGRLNFMAELEPSTLYQGLEDMLAGRFWLDSRTLVEATVLRADGITVSPILALNEIIVARGDINRTVLVDVEIYDARLTTYHADGVIVASATGSTAYALAAGGPIIDPRSTALVLVPVAAHLTNVPSLVLHEDAVVTLTLQSRHPAGFSADGHDHIALHEGDRVIVRRSQRCCTFARVYPQSTFYARMMQRLRRE</sequence>
<keyword evidence="2 6" id="KW-0418">Kinase</keyword>
<keyword evidence="3 6" id="KW-0521">NADP</keyword>
<dbReference type="InterPro" id="IPR016064">
    <property type="entry name" value="NAD/diacylglycerol_kinase_sf"/>
</dbReference>
<dbReference type="OrthoDB" id="9774737at2"/>
<comment type="subcellular location">
    <subcellularLocation>
        <location evidence="6">Cytoplasm</location>
    </subcellularLocation>
</comment>